<dbReference type="Proteomes" id="UP000887565">
    <property type="component" value="Unplaced"/>
</dbReference>
<evidence type="ECO:0000313" key="2">
    <source>
        <dbReference type="WBParaSite" id="nRc.2.0.1.t26085-RA"/>
    </source>
</evidence>
<protein>
    <submittedName>
        <fullName evidence="2">Uncharacterized protein</fullName>
    </submittedName>
</protein>
<evidence type="ECO:0000313" key="1">
    <source>
        <dbReference type="Proteomes" id="UP000887565"/>
    </source>
</evidence>
<name>A0A915JIW4_ROMCU</name>
<dbReference type="AlphaFoldDB" id="A0A915JIW4"/>
<proteinExistence type="predicted"/>
<reference evidence="2" key="1">
    <citation type="submission" date="2022-11" db="UniProtKB">
        <authorList>
            <consortium name="WormBaseParasite"/>
        </authorList>
    </citation>
    <scope>IDENTIFICATION</scope>
</reference>
<dbReference type="WBParaSite" id="nRc.2.0.1.t26085-RA">
    <property type="protein sequence ID" value="nRc.2.0.1.t26085-RA"/>
    <property type="gene ID" value="nRc.2.0.1.g26085"/>
</dbReference>
<keyword evidence="1" id="KW-1185">Reference proteome</keyword>
<accession>A0A915JIW4</accession>
<organism evidence="1 2">
    <name type="scientific">Romanomermis culicivorax</name>
    <name type="common">Nematode worm</name>
    <dbReference type="NCBI Taxonomy" id="13658"/>
    <lineage>
        <taxon>Eukaryota</taxon>
        <taxon>Metazoa</taxon>
        <taxon>Ecdysozoa</taxon>
        <taxon>Nematoda</taxon>
        <taxon>Enoplea</taxon>
        <taxon>Dorylaimia</taxon>
        <taxon>Mermithida</taxon>
        <taxon>Mermithoidea</taxon>
        <taxon>Mermithidae</taxon>
        <taxon>Romanomermis</taxon>
    </lineage>
</organism>
<sequence length="90" mass="9583">MLKGFLGGAGAVPPLAIVGVGPTIPTETQQKWPGSEPVPWSNGEVPGTVTIVERLPGWCRSCPTTDQCRAHQNFTKTAAEILEKHDLHAP</sequence>